<evidence type="ECO:0000256" key="7">
    <source>
        <dbReference type="SAM" id="Coils"/>
    </source>
</evidence>
<dbReference type="Gene3D" id="3.30.70.270">
    <property type="match status" value="1"/>
</dbReference>
<dbReference type="GO" id="GO:0004519">
    <property type="term" value="F:endonuclease activity"/>
    <property type="evidence" value="ECO:0007669"/>
    <property type="project" value="UniProtKB-KW"/>
</dbReference>
<keyword evidence="5" id="KW-0378">Hydrolase</keyword>
<dbReference type="InterPro" id="IPR000477">
    <property type="entry name" value="RT_dom"/>
</dbReference>
<keyword evidence="13" id="KW-1185">Reference proteome</keyword>
<feature type="compositionally biased region" description="Polar residues" evidence="8">
    <location>
        <begin position="1348"/>
        <end position="1380"/>
    </location>
</feature>
<feature type="region of interest" description="Disordered" evidence="8">
    <location>
        <begin position="744"/>
        <end position="779"/>
    </location>
</feature>
<organism evidence="12 13">
    <name type="scientific">Stylophora pistillata</name>
    <name type="common">Smooth cauliflower coral</name>
    <dbReference type="NCBI Taxonomy" id="50429"/>
    <lineage>
        <taxon>Eukaryota</taxon>
        <taxon>Metazoa</taxon>
        <taxon>Cnidaria</taxon>
        <taxon>Anthozoa</taxon>
        <taxon>Hexacorallia</taxon>
        <taxon>Scleractinia</taxon>
        <taxon>Astrocoeniina</taxon>
        <taxon>Pocilloporidae</taxon>
        <taxon>Stylophora</taxon>
    </lineage>
</organism>
<proteinExistence type="predicted"/>
<evidence type="ECO:0000256" key="1">
    <source>
        <dbReference type="ARBA" id="ARBA00022679"/>
    </source>
</evidence>
<feature type="compositionally biased region" description="Basic and acidic residues" evidence="8">
    <location>
        <begin position="1302"/>
        <end position="1317"/>
    </location>
</feature>
<dbReference type="CDD" id="cd01647">
    <property type="entry name" value="RT_LTR"/>
    <property type="match status" value="1"/>
</dbReference>
<reference evidence="13" key="1">
    <citation type="journal article" date="2017" name="bioRxiv">
        <title>Comparative analysis of the genomes of Stylophora pistillata and Acropora digitifera provides evidence for extensive differences between species of corals.</title>
        <authorList>
            <person name="Voolstra C.R."/>
            <person name="Li Y."/>
            <person name="Liew Y.J."/>
            <person name="Baumgarten S."/>
            <person name="Zoccola D."/>
            <person name="Flot J.-F."/>
            <person name="Tambutte S."/>
            <person name="Allemand D."/>
            <person name="Aranda M."/>
        </authorList>
    </citation>
    <scope>NUCLEOTIDE SEQUENCE [LARGE SCALE GENOMIC DNA]</scope>
</reference>
<protein>
    <submittedName>
        <fullName evidence="12">Uncharacterized protein K02A2.6</fullName>
    </submittedName>
</protein>
<evidence type="ECO:0000256" key="2">
    <source>
        <dbReference type="ARBA" id="ARBA00022695"/>
    </source>
</evidence>
<evidence type="ECO:0000313" key="13">
    <source>
        <dbReference type="Proteomes" id="UP000225706"/>
    </source>
</evidence>
<keyword evidence="2" id="KW-0548">Nucleotidyltransferase</keyword>
<sequence>METSCDTATEDDLLGKSEDNEQIPLYQMPSRTCPEFLQYRARAKMRADEDFKNEIKQILNNAEQETSKAIMCFYEREICRFNTEIKKRKRAKAAGTLNTKNCTTYLTNDIKLKVATEAPQRRESLNERFQLWQEKNAKITGEFCNSLLAMLKKQHLDPVLQLLQRKKGARLSFHEIIGKYNLIKDDYHKSAIGAKDEIEAVSFEFHPALMEEEEQYVSQLRLLKDYDERLTEQLAARAFQEQEKQKLEEQQRRLIQENSPVCVVIAGPYRKGKSYILSDAFDQPDVFLLGHKMEAETMRIWIWIALGKLKVCILSSRVVGSHWIKITWLYQFGKGGGAIIPVSSIFTVDHAMICKRGGFVIQRQNELRDLEADLLSIVYTDVEVEPVLKDITEEQLSRGSNRAQDARLDVRARGFLDPQSSAFFDVRVCHPNAESYKDREPQQIYRIHENDKKRLYLRRVLDVEHGSFTPLVSTTTGGMGMECIRYHSRLAELIAAKKGERYSQTISWIRAKTSFALLRFDSVIYSFPDALTKRKRVDVSRNFELALVYKQDRIKYNSRIFMSYSMPRQDEETLEYEDFVHWTVLSLKDFLALPGLKQTGLKNELVSGAFGAYELKVPIKSSHEEINKKLKKEYQNILKKHKIDTDPNTLINEAWQENVQEWPQIDDGILLSYILNVKAVDVEYIGSMYQYPPGMEQGDKERSYPKPKKKFKLESWSAYQTESEEEALAKVMQLSLMGEEKSLRKEEFQMQRSEETPDCKQPSREAPSSSSSSYQRQLRREEKIAAKTKQYIGILRQLKDFDEHAAREKAAEACRERERRRLEILTAYGGQRIECTGTCQQFIHYKGKVKEAPFTVTNVQGPAMLGLKTCEELGLVMINGSIQADSKGTTSATKPHEKRPLTKDKLIQDYKDCFEGIETFKMTPYHIILDPGAEPVVHPPRAVPAHLCEMFKAVVDNMEELGVIVPVNEPADWVNSVVLSETVNNNGEITKLRVCLDPRGLNKCIKREHYHMRTVDDVITELHNAKYFTVIDTTKGYWHVALDKESSLLTTFNTPFGKYRFTRMPLGLKVSQDIFQRELDSSLEGLTGVTGPERYQAFNEVKKEVSSLGVLRYFDPNAETVIETDASLKGLGAVLLQDGKPVCYASKALTETEQQYSNIEREALGVVWGLDRFHYFIYGKSCTIHTDHKPLEAILEKKLSNCPVILQSFVLRALSSNLKSPAELLNNRKLRTTLPMPKRVSVSDSTSKTKEELYHRQKLEACYYDKAAGPTLQPFRPAQPINIYDHHTKRWEQGTVVRPAKEPRSYIVKNDRTEGIYRRTRSQLKPRPKVKDNSIKDPPSSFPEKAASISQDSPTTPPQDGQTYTTRSGRTSKSPNRPDV</sequence>
<keyword evidence="3" id="KW-0540">Nuclease</keyword>
<feature type="domain" description="Guanylate-binding protein N-terminal" evidence="10">
    <location>
        <begin position="253"/>
        <end position="305"/>
    </location>
</feature>
<dbReference type="InterPro" id="IPR050951">
    <property type="entry name" value="Retrovirus_Pol_polyprotein"/>
</dbReference>
<dbReference type="InterPro" id="IPR027417">
    <property type="entry name" value="P-loop_NTPase"/>
</dbReference>
<dbReference type="Pfam" id="PF17917">
    <property type="entry name" value="RT_RNaseH"/>
    <property type="match status" value="1"/>
</dbReference>
<evidence type="ECO:0000313" key="12">
    <source>
        <dbReference type="EMBL" id="PFX16729.1"/>
    </source>
</evidence>
<name>A0A2B4RIT7_STYPI</name>
<dbReference type="Gene3D" id="3.10.10.10">
    <property type="entry name" value="HIV Type 1 Reverse Transcriptase, subunit A, domain 1"/>
    <property type="match status" value="1"/>
</dbReference>
<evidence type="ECO:0000259" key="10">
    <source>
        <dbReference type="Pfam" id="PF02263"/>
    </source>
</evidence>
<feature type="compositionally biased region" description="Basic and acidic residues" evidence="8">
    <location>
        <begin position="744"/>
        <end position="763"/>
    </location>
</feature>
<dbReference type="SUPFAM" id="SSF56672">
    <property type="entry name" value="DNA/RNA polymerases"/>
    <property type="match status" value="1"/>
</dbReference>
<dbReference type="InterPro" id="IPR043128">
    <property type="entry name" value="Rev_trsase/Diguanyl_cyclase"/>
</dbReference>
<dbReference type="PANTHER" id="PTHR37984:SF7">
    <property type="entry name" value="INTEGRASE CATALYTIC DOMAIN-CONTAINING PROTEIN"/>
    <property type="match status" value="1"/>
</dbReference>
<dbReference type="Pfam" id="PF00078">
    <property type="entry name" value="RVT_1"/>
    <property type="match status" value="1"/>
</dbReference>
<evidence type="ECO:0000259" key="9">
    <source>
        <dbReference type="Pfam" id="PF00078"/>
    </source>
</evidence>
<dbReference type="InterPro" id="IPR015894">
    <property type="entry name" value="Guanylate-bd_N"/>
</dbReference>
<keyword evidence="1" id="KW-0808">Transferase</keyword>
<dbReference type="CDD" id="cd09274">
    <property type="entry name" value="RNase_HI_RT_Ty3"/>
    <property type="match status" value="1"/>
</dbReference>
<feature type="coiled-coil region" evidence="7">
    <location>
        <begin position="230"/>
        <end position="257"/>
    </location>
</feature>
<feature type="region of interest" description="Disordered" evidence="8">
    <location>
        <begin position="1302"/>
        <end position="1380"/>
    </location>
</feature>
<feature type="compositionally biased region" description="Basic residues" evidence="8">
    <location>
        <begin position="1318"/>
        <end position="1328"/>
    </location>
</feature>
<evidence type="ECO:0000256" key="6">
    <source>
        <dbReference type="ARBA" id="ARBA00022918"/>
    </source>
</evidence>
<gene>
    <name evidence="12" type="primary">K02A2.6</name>
    <name evidence="12" type="ORF">AWC38_SpisGene18977</name>
</gene>
<dbReference type="OrthoDB" id="5986352at2759"/>
<feature type="region of interest" description="Disordered" evidence="8">
    <location>
        <begin position="1"/>
        <end position="21"/>
    </location>
</feature>
<feature type="domain" description="Reverse transcriptase RNase H-like" evidence="11">
    <location>
        <begin position="1115"/>
        <end position="1201"/>
    </location>
</feature>
<dbReference type="InterPro" id="IPR041373">
    <property type="entry name" value="RT_RNaseH"/>
</dbReference>
<keyword evidence="6" id="KW-0695">RNA-directed DNA polymerase</keyword>
<comment type="caution">
    <text evidence="12">The sequence shown here is derived from an EMBL/GenBank/DDBJ whole genome shotgun (WGS) entry which is preliminary data.</text>
</comment>
<accession>A0A2B4RIT7</accession>
<dbReference type="Gene3D" id="3.40.50.300">
    <property type="entry name" value="P-loop containing nucleotide triphosphate hydrolases"/>
    <property type="match status" value="1"/>
</dbReference>
<dbReference type="PANTHER" id="PTHR37984">
    <property type="entry name" value="PROTEIN CBG26694"/>
    <property type="match status" value="1"/>
</dbReference>
<dbReference type="GO" id="GO:0003964">
    <property type="term" value="F:RNA-directed DNA polymerase activity"/>
    <property type="evidence" value="ECO:0007669"/>
    <property type="project" value="UniProtKB-KW"/>
</dbReference>
<feature type="domain" description="Reverse transcriptase" evidence="9">
    <location>
        <begin position="989"/>
        <end position="1088"/>
    </location>
</feature>
<keyword evidence="7" id="KW-0175">Coiled coil</keyword>
<evidence type="ECO:0000256" key="4">
    <source>
        <dbReference type="ARBA" id="ARBA00022759"/>
    </source>
</evidence>
<evidence type="ECO:0000259" key="11">
    <source>
        <dbReference type="Pfam" id="PF17917"/>
    </source>
</evidence>
<dbReference type="GO" id="GO:0005525">
    <property type="term" value="F:GTP binding"/>
    <property type="evidence" value="ECO:0007669"/>
    <property type="project" value="InterPro"/>
</dbReference>
<dbReference type="GO" id="GO:0003924">
    <property type="term" value="F:GTPase activity"/>
    <property type="evidence" value="ECO:0007669"/>
    <property type="project" value="InterPro"/>
</dbReference>
<dbReference type="Pfam" id="PF02263">
    <property type="entry name" value="GBP"/>
    <property type="match status" value="1"/>
</dbReference>
<dbReference type="Proteomes" id="UP000225706">
    <property type="component" value="Unassembled WGS sequence"/>
</dbReference>
<evidence type="ECO:0000256" key="5">
    <source>
        <dbReference type="ARBA" id="ARBA00022801"/>
    </source>
</evidence>
<evidence type="ECO:0000256" key="8">
    <source>
        <dbReference type="SAM" id="MobiDB-lite"/>
    </source>
</evidence>
<evidence type="ECO:0000256" key="3">
    <source>
        <dbReference type="ARBA" id="ARBA00022722"/>
    </source>
</evidence>
<dbReference type="EMBL" id="LSMT01000522">
    <property type="protein sequence ID" value="PFX16729.1"/>
    <property type="molecule type" value="Genomic_DNA"/>
</dbReference>
<dbReference type="InterPro" id="IPR043502">
    <property type="entry name" value="DNA/RNA_pol_sf"/>
</dbReference>
<keyword evidence="4" id="KW-0255">Endonuclease</keyword>